<evidence type="ECO:0000313" key="2">
    <source>
        <dbReference type="EMBL" id="ELU44969.1"/>
    </source>
</evidence>
<proteinExistence type="predicted"/>
<gene>
    <name evidence="2" type="ORF">AG1IA_01002</name>
</gene>
<reference evidence="2 3" key="1">
    <citation type="journal article" date="2013" name="Nat. Commun.">
        <title>The evolution and pathogenic mechanisms of the rice sheath blight pathogen.</title>
        <authorList>
            <person name="Zheng A."/>
            <person name="Lin R."/>
            <person name="Xu L."/>
            <person name="Qin P."/>
            <person name="Tang C."/>
            <person name="Ai P."/>
            <person name="Zhang D."/>
            <person name="Liu Y."/>
            <person name="Sun Z."/>
            <person name="Feng H."/>
            <person name="Wang Y."/>
            <person name="Chen Y."/>
            <person name="Liang X."/>
            <person name="Fu R."/>
            <person name="Li Q."/>
            <person name="Zhang J."/>
            <person name="Yu X."/>
            <person name="Xie Z."/>
            <person name="Ding L."/>
            <person name="Guan P."/>
            <person name="Tang J."/>
            <person name="Liang Y."/>
            <person name="Wang S."/>
            <person name="Deng Q."/>
            <person name="Li S."/>
            <person name="Zhu J."/>
            <person name="Wang L."/>
            <person name="Liu H."/>
            <person name="Li P."/>
        </authorList>
    </citation>
    <scope>NUCLEOTIDE SEQUENCE [LARGE SCALE GENOMIC DNA]</scope>
    <source>
        <strain evidence="3">AG-1 IA</strain>
    </source>
</reference>
<comment type="caution">
    <text evidence="2">The sequence shown here is derived from an EMBL/GenBank/DDBJ whole genome shotgun (WGS) entry which is preliminary data.</text>
</comment>
<organism evidence="2 3">
    <name type="scientific">Thanatephorus cucumeris (strain AG1-IA)</name>
    <name type="common">Rice sheath blight fungus</name>
    <name type="synonym">Rhizoctonia solani</name>
    <dbReference type="NCBI Taxonomy" id="983506"/>
    <lineage>
        <taxon>Eukaryota</taxon>
        <taxon>Fungi</taxon>
        <taxon>Dikarya</taxon>
        <taxon>Basidiomycota</taxon>
        <taxon>Agaricomycotina</taxon>
        <taxon>Agaricomycetes</taxon>
        <taxon>Cantharellales</taxon>
        <taxon>Ceratobasidiaceae</taxon>
        <taxon>Rhizoctonia</taxon>
        <taxon>Rhizoctonia solani AG-1</taxon>
    </lineage>
</organism>
<accession>L8X8J7</accession>
<dbReference type="AlphaFoldDB" id="L8X8J7"/>
<dbReference type="HOGENOM" id="CLU_1897613_0_0_1"/>
<name>L8X8J7_THACA</name>
<keyword evidence="1" id="KW-0812">Transmembrane</keyword>
<keyword evidence="1" id="KW-1133">Transmembrane helix</keyword>
<feature type="transmembrane region" description="Helical" evidence="1">
    <location>
        <begin position="31"/>
        <end position="53"/>
    </location>
</feature>
<dbReference type="OrthoDB" id="9909019at2759"/>
<dbReference type="STRING" id="983506.L8X8J7"/>
<evidence type="ECO:0000256" key="1">
    <source>
        <dbReference type="SAM" id="Phobius"/>
    </source>
</evidence>
<sequence>MAVTAAMHIYLQTTPEHGSKSFKDALESTGIGSAVVFIVCAGVVWPVGTLLGYHIRVSPLLALNVTTIEQLRNSARVSLGGGTESAAPNAFSLGKWARNAAWGACRPAGLSWVEGWKPVHADQRRLLEVSEEEV</sequence>
<protein>
    <submittedName>
        <fullName evidence="2">Uncharacterized protein</fullName>
    </submittedName>
</protein>
<dbReference type="Proteomes" id="UP000011668">
    <property type="component" value="Unassembled WGS sequence"/>
</dbReference>
<keyword evidence="3" id="KW-1185">Reference proteome</keyword>
<evidence type="ECO:0000313" key="3">
    <source>
        <dbReference type="Proteomes" id="UP000011668"/>
    </source>
</evidence>
<keyword evidence="1" id="KW-0472">Membrane</keyword>
<dbReference type="EMBL" id="AFRT01000232">
    <property type="protein sequence ID" value="ELU44969.1"/>
    <property type="molecule type" value="Genomic_DNA"/>
</dbReference>